<keyword evidence="3 6" id="KW-1133">Transmembrane helix</keyword>
<keyword evidence="8" id="KW-1185">Reference proteome</keyword>
<feature type="transmembrane region" description="Helical" evidence="6">
    <location>
        <begin position="306"/>
        <end position="327"/>
    </location>
</feature>
<name>A0ABV9A4U1_9ACTN</name>
<feature type="compositionally biased region" description="Acidic residues" evidence="5">
    <location>
        <begin position="404"/>
        <end position="413"/>
    </location>
</feature>
<comment type="caution">
    <text evidence="7">The sequence shown here is derived from an EMBL/GenBank/DDBJ whole genome shotgun (WGS) entry which is preliminary data.</text>
</comment>
<feature type="transmembrane region" description="Helical" evidence="6">
    <location>
        <begin position="48"/>
        <end position="67"/>
    </location>
</feature>
<feature type="region of interest" description="Disordered" evidence="5">
    <location>
        <begin position="392"/>
        <end position="434"/>
    </location>
</feature>
<reference evidence="8" key="1">
    <citation type="journal article" date="2019" name="Int. J. Syst. Evol. Microbiol.">
        <title>The Global Catalogue of Microorganisms (GCM) 10K type strain sequencing project: providing services to taxonomists for standard genome sequencing and annotation.</title>
        <authorList>
            <consortium name="The Broad Institute Genomics Platform"/>
            <consortium name="The Broad Institute Genome Sequencing Center for Infectious Disease"/>
            <person name="Wu L."/>
            <person name="Ma J."/>
        </authorList>
    </citation>
    <scope>NUCLEOTIDE SEQUENCE [LARGE SCALE GENOMIC DNA]</scope>
    <source>
        <strain evidence="8">CGMCC 4.7357</strain>
    </source>
</reference>
<dbReference type="Proteomes" id="UP001595997">
    <property type="component" value="Unassembled WGS sequence"/>
</dbReference>
<dbReference type="InterPro" id="IPR051788">
    <property type="entry name" value="MFS_Transporter"/>
</dbReference>
<evidence type="ECO:0000256" key="3">
    <source>
        <dbReference type="ARBA" id="ARBA00022989"/>
    </source>
</evidence>
<protein>
    <submittedName>
        <fullName evidence="7">MFS transporter</fullName>
    </submittedName>
</protein>
<dbReference type="Pfam" id="PF07690">
    <property type="entry name" value="MFS_1"/>
    <property type="match status" value="1"/>
</dbReference>
<dbReference type="InterPro" id="IPR011701">
    <property type="entry name" value="MFS"/>
</dbReference>
<feature type="transmembrane region" description="Helical" evidence="6">
    <location>
        <begin position="142"/>
        <end position="163"/>
    </location>
</feature>
<dbReference type="PANTHER" id="PTHR23514">
    <property type="entry name" value="BYPASS OF STOP CODON PROTEIN 6"/>
    <property type="match status" value="1"/>
</dbReference>
<evidence type="ECO:0000256" key="4">
    <source>
        <dbReference type="ARBA" id="ARBA00023136"/>
    </source>
</evidence>
<feature type="transmembrane region" description="Helical" evidence="6">
    <location>
        <begin position="169"/>
        <end position="188"/>
    </location>
</feature>
<dbReference type="PANTHER" id="PTHR23514:SF13">
    <property type="entry name" value="INNER MEMBRANE PROTEIN YBJJ"/>
    <property type="match status" value="1"/>
</dbReference>
<accession>A0ABV9A4U1</accession>
<evidence type="ECO:0000313" key="7">
    <source>
        <dbReference type="EMBL" id="MFC4494918.1"/>
    </source>
</evidence>
<feature type="transmembrane region" description="Helical" evidence="6">
    <location>
        <begin position="79"/>
        <end position="96"/>
    </location>
</feature>
<evidence type="ECO:0000256" key="2">
    <source>
        <dbReference type="ARBA" id="ARBA00022692"/>
    </source>
</evidence>
<dbReference type="RefSeq" id="WP_386446826.1">
    <property type="nucleotide sequence ID" value="NZ_JBHSFH010000006.1"/>
</dbReference>
<dbReference type="SUPFAM" id="SSF103473">
    <property type="entry name" value="MFS general substrate transporter"/>
    <property type="match status" value="1"/>
</dbReference>
<feature type="transmembrane region" description="Helical" evidence="6">
    <location>
        <begin position="248"/>
        <end position="269"/>
    </location>
</feature>
<feature type="compositionally biased region" description="Low complexity" evidence="5">
    <location>
        <begin position="392"/>
        <end position="403"/>
    </location>
</feature>
<dbReference type="CDD" id="cd17393">
    <property type="entry name" value="MFS_MosC_like"/>
    <property type="match status" value="1"/>
</dbReference>
<dbReference type="InterPro" id="IPR036259">
    <property type="entry name" value="MFS_trans_sf"/>
</dbReference>
<feature type="compositionally biased region" description="Low complexity" evidence="5">
    <location>
        <begin position="414"/>
        <end position="434"/>
    </location>
</feature>
<gene>
    <name evidence="7" type="ORF">ACFPA8_12310</name>
</gene>
<evidence type="ECO:0000256" key="6">
    <source>
        <dbReference type="SAM" id="Phobius"/>
    </source>
</evidence>
<evidence type="ECO:0000256" key="1">
    <source>
        <dbReference type="ARBA" id="ARBA00004141"/>
    </source>
</evidence>
<dbReference type="Gene3D" id="1.20.1250.20">
    <property type="entry name" value="MFS general substrate transporter like domains"/>
    <property type="match status" value="1"/>
</dbReference>
<feature type="transmembrane region" description="Helical" evidence="6">
    <location>
        <begin position="339"/>
        <end position="361"/>
    </location>
</feature>
<feature type="transmembrane region" description="Helical" evidence="6">
    <location>
        <begin position="208"/>
        <end position="228"/>
    </location>
</feature>
<evidence type="ECO:0000313" key="8">
    <source>
        <dbReference type="Proteomes" id="UP001595997"/>
    </source>
</evidence>
<feature type="transmembrane region" description="Helical" evidence="6">
    <location>
        <begin position="367"/>
        <end position="387"/>
    </location>
</feature>
<proteinExistence type="predicted"/>
<dbReference type="EMBL" id="JBHSFH010000006">
    <property type="protein sequence ID" value="MFC4494918.1"/>
    <property type="molecule type" value="Genomic_DNA"/>
</dbReference>
<organism evidence="7 8">
    <name type="scientific">Streptomyces ovatisporus</name>
    <dbReference type="NCBI Taxonomy" id="1128682"/>
    <lineage>
        <taxon>Bacteria</taxon>
        <taxon>Bacillati</taxon>
        <taxon>Actinomycetota</taxon>
        <taxon>Actinomycetes</taxon>
        <taxon>Kitasatosporales</taxon>
        <taxon>Streptomycetaceae</taxon>
        <taxon>Streptomyces</taxon>
    </lineage>
</organism>
<feature type="transmembrane region" description="Helical" evidence="6">
    <location>
        <begin position="102"/>
        <end position="121"/>
    </location>
</feature>
<evidence type="ECO:0000256" key="5">
    <source>
        <dbReference type="SAM" id="MobiDB-lite"/>
    </source>
</evidence>
<comment type="subcellular location">
    <subcellularLocation>
        <location evidence="1">Membrane</location>
        <topology evidence="1">Multi-pass membrane protein</topology>
    </subcellularLocation>
</comment>
<sequence length="434" mass="43386">MQQTAPDGATRRARLAISVVFAAHGAASGSFATAIPWIREHLDLSPGWLGIALVFLTVGASAAMSLSARLAHRYSPRPLLAWLSLMCCAGLALPALSPALGWLCLALFVYGCGLGLMDVAMNAHGVQIEERYGRSVMSGLHGVWSVGTLLGGAGGALAAHTGLDGRVHLALVAPVVAVAAVVASRWALDVRAEETAQSGEGEEEPPRFALPARAVLPIGVIGFCAIFAEGASMDWSGIYLRDVTYADPGLAAAAFTAFACTMAVARLVGDAVVRRLGPVRTVRVGGLVAALGSALVVAAGSPPQAVAGFALIGVGIAVVVPLCFAAAGHSGTGSQGQAIAGVATLAYASGLAAPAAVGWIAEATSLTVSFGMVTVLLLGLVFGAGVLRTRPRAAGPAKKPAGDAGDETEDESEYAGGAEPAAAEQPAGPGAASS</sequence>
<keyword evidence="4 6" id="KW-0472">Membrane</keyword>
<feature type="transmembrane region" description="Helical" evidence="6">
    <location>
        <begin position="281"/>
        <end position="300"/>
    </location>
</feature>
<keyword evidence="2 6" id="KW-0812">Transmembrane</keyword>